<keyword evidence="4" id="KW-1185">Reference proteome</keyword>
<reference evidence="3 4" key="1">
    <citation type="submission" date="2019-03" db="EMBL/GenBank/DDBJ databases">
        <title>Genomic Encyclopedia of Type Strains, Phase IV (KMG-IV): sequencing the most valuable type-strain genomes for metagenomic binning, comparative biology and taxonomic classification.</title>
        <authorList>
            <person name="Goeker M."/>
        </authorList>
    </citation>
    <scope>NUCLEOTIDE SEQUENCE [LARGE SCALE GENOMIC DNA]</scope>
    <source>
        <strain evidence="3 4">DSM 24176</strain>
    </source>
</reference>
<feature type="coiled-coil region" evidence="1">
    <location>
        <begin position="185"/>
        <end position="250"/>
    </location>
</feature>
<sequence length="253" mass="29758">MLEWFIERHVISVFIILLGVISLMTLSVLNTVYTKLLKESKNMSLTNSSLLKNIKLKYENCYKLELYTNEVQAFIDKSLYEKRIFKIPIYRLESISIEAIYMCVVIGFLGTFLNITYYMQQDILNITMIFLPGIMGFMIGSILLSTKAFLAIEMKKHIFYSNVKDYLENTLKNKLDQQIKKEVIYENYNKMEEMAQKNIENEKNLYDNKENISYLHENVESIQYDNGKGKKQKQSAINDKENIINQVINEIIK</sequence>
<keyword evidence="1" id="KW-0175">Coiled coil</keyword>
<evidence type="ECO:0000313" key="4">
    <source>
        <dbReference type="Proteomes" id="UP000294545"/>
    </source>
</evidence>
<organism evidence="3 4">
    <name type="scientific">Natranaerovirga hydrolytica</name>
    <dbReference type="NCBI Taxonomy" id="680378"/>
    <lineage>
        <taxon>Bacteria</taxon>
        <taxon>Bacillati</taxon>
        <taxon>Bacillota</taxon>
        <taxon>Clostridia</taxon>
        <taxon>Lachnospirales</taxon>
        <taxon>Natranaerovirgaceae</taxon>
        <taxon>Natranaerovirga</taxon>
    </lineage>
</organism>
<comment type="caution">
    <text evidence="3">The sequence shown here is derived from an EMBL/GenBank/DDBJ whole genome shotgun (WGS) entry which is preliminary data.</text>
</comment>
<evidence type="ECO:0000313" key="3">
    <source>
        <dbReference type="EMBL" id="TCK86753.1"/>
    </source>
</evidence>
<accession>A0A4R1MAG3</accession>
<dbReference type="Proteomes" id="UP000294545">
    <property type="component" value="Unassembled WGS sequence"/>
</dbReference>
<proteinExistence type="predicted"/>
<protein>
    <recommendedName>
        <fullName evidence="5">MotA/TolQ/ExbB proton channel family protein</fullName>
    </recommendedName>
</protein>
<dbReference type="EMBL" id="SMGQ01000019">
    <property type="protein sequence ID" value="TCK86753.1"/>
    <property type="molecule type" value="Genomic_DNA"/>
</dbReference>
<feature type="transmembrane region" description="Helical" evidence="2">
    <location>
        <begin position="123"/>
        <end position="146"/>
    </location>
</feature>
<name>A0A4R1MAG3_9FIRM</name>
<gene>
    <name evidence="3" type="ORF">EDC19_2807</name>
</gene>
<feature type="transmembrane region" description="Helical" evidence="2">
    <location>
        <begin position="99"/>
        <end position="117"/>
    </location>
</feature>
<dbReference type="RefSeq" id="WP_132283461.1">
    <property type="nucleotide sequence ID" value="NZ_SMGQ01000019.1"/>
</dbReference>
<keyword evidence="2" id="KW-0812">Transmembrane</keyword>
<keyword evidence="2" id="KW-1133">Transmembrane helix</keyword>
<feature type="transmembrane region" description="Helical" evidence="2">
    <location>
        <begin position="12"/>
        <end position="33"/>
    </location>
</feature>
<evidence type="ECO:0000256" key="1">
    <source>
        <dbReference type="SAM" id="Coils"/>
    </source>
</evidence>
<keyword evidence="2" id="KW-0472">Membrane</keyword>
<evidence type="ECO:0008006" key="5">
    <source>
        <dbReference type="Google" id="ProtNLM"/>
    </source>
</evidence>
<evidence type="ECO:0000256" key="2">
    <source>
        <dbReference type="SAM" id="Phobius"/>
    </source>
</evidence>
<dbReference type="AlphaFoldDB" id="A0A4R1MAG3"/>
<dbReference type="OrthoDB" id="9800316at2"/>